<evidence type="ECO:0000313" key="1">
    <source>
        <dbReference type="EMBL" id="PXF49208.1"/>
    </source>
</evidence>
<accession>A0A2V3J465</accession>
<keyword evidence="2" id="KW-1185">Reference proteome</keyword>
<gene>
    <name evidence="1" type="ORF">BWQ96_00997</name>
</gene>
<sequence length="72" mass="8270">MFVFRVNIHGQEYCVKEGPEWISCSAEKLQKALNVTPHLEEMVVNRDVKILSVETMWKNRSQMPCNLCTSAA</sequence>
<name>A0A2V3J465_9FLOR</name>
<dbReference type="AlphaFoldDB" id="A0A2V3J465"/>
<comment type="caution">
    <text evidence="1">The sequence shown here is derived from an EMBL/GenBank/DDBJ whole genome shotgun (WGS) entry which is preliminary data.</text>
</comment>
<evidence type="ECO:0000313" key="2">
    <source>
        <dbReference type="Proteomes" id="UP000247409"/>
    </source>
</evidence>
<protein>
    <submittedName>
        <fullName evidence="1">Uncharacterized protein</fullName>
    </submittedName>
</protein>
<proteinExistence type="predicted"/>
<dbReference type="Proteomes" id="UP000247409">
    <property type="component" value="Unassembled WGS sequence"/>
</dbReference>
<dbReference type="EMBL" id="NBIV01000007">
    <property type="protein sequence ID" value="PXF49208.1"/>
    <property type="molecule type" value="Genomic_DNA"/>
</dbReference>
<reference evidence="1 2" key="1">
    <citation type="journal article" date="2018" name="Mol. Biol. Evol.">
        <title>Analysis of the draft genome of the red seaweed Gracilariopsis chorda provides insights into genome size evolution in Rhodophyta.</title>
        <authorList>
            <person name="Lee J."/>
            <person name="Yang E.C."/>
            <person name="Graf L."/>
            <person name="Yang J.H."/>
            <person name="Qiu H."/>
            <person name="Zel Zion U."/>
            <person name="Chan C.X."/>
            <person name="Stephens T.G."/>
            <person name="Weber A.P.M."/>
            <person name="Boo G.H."/>
            <person name="Boo S.M."/>
            <person name="Kim K.M."/>
            <person name="Shin Y."/>
            <person name="Jung M."/>
            <person name="Lee S.J."/>
            <person name="Yim H.S."/>
            <person name="Lee J.H."/>
            <person name="Bhattacharya D."/>
            <person name="Yoon H.S."/>
        </authorList>
    </citation>
    <scope>NUCLEOTIDE SEQUENCE [LARGE SCALE GENOMIC DNA]</scope>
    <source>
        <strain evidence="1 2">SKKU-2015</strain>
        <tissue evidence="1">Whole body</tissue>
    </source>
</reference>
<organism evidence="1 2">
    <name type="scientific">Gracilariopsis chorda</name>
    <dbReference type="NCBI Taxonomy" id="448386"/>
    <lineage>
        <taxon>Eukaryota</taxon>
        <taxon>Rhodophyta</taxon>
        <taxon>Florideophyceae</taxon>
        <taxon>Rhodymeniophycidae</taxon>
        <taxon>Gracilariales</taxon>
        <taxon>Gracilariaceae</taxon>
        <taxon>Gracilariopsis</taxon>
    </lineage>
</organism>